<feature type="transmembrane region" description="Helical" evidence="1">
    <location>
        <begin position="21"/>
        <end position="43"/>
    </location>
</feature>
<keyword evidence="1" id="KW-0812">Transmembrane</keyword>
<gene>
    <name evidence="2" type="ORF">MZV50_20590</name>
</gene>
<evidence type="ECO:0000256" key="1">
    <source>
        <dbReference type="SAM" id="Phobius"/>
    </source>
</evidence>
<keyword evidence="3" id="KW-1185">Reference proteome</keyword>
<dbReference type="Proteomes" id="UP001057520">
    <property type="component" value="Chromosome"/>
</dbReference>
<dbReference type="EMBL" id="CP096040">
    <property type="protein sequence ID" value="USQ94935.1"/>
    <property type="molecule type" value="Genomic_DNA"/>
</dbReference>
<organism evidence="2 3">
    <name type="scientific">Caulobacter segnis</name>
    <dbReference type="NCBI Taxonomy" id="88688"/>
    <lineage>
        <taxon>Bacteria</taxon>
        <taxon>Pseudomonadati</taxon>
        <taxon>Pseudomonadota</taxon>
        <taxon>Alphaproteobacteria</taxon>
        <taxon>Caulobacterales</taxon>
        <taxon>Caulobacteraceae</taxon>
        <taxon>Caulobacter</taxon>
    </lineage>
</organism>
<protein>
    <submittedName>
        <fullName evidence="2">Uncharacterized protein</fullName>
    </submittedName>
</protein>
<evidence type="ECO:0000313" key="3">
    <source>
        <dbReference type="Proteomes" id="UP001057520"/>
    </source>
</evidence>
<name>A0ABY4ZQJ4_9CAUL</name>
<feature type="transmembrane region" description="Helical" evidence="1">
    <location>
        <begin position="49"/>
        <end position="71"/>
    </location>
</feature>
<keyword evidence="1" id="KW-1133">Transmembrane helix</keyword>
<reference evidence="2 3" key="1">
    <citation type="submission" date="2022-04" db="EMBL/GenBank/DDBJ databases">
        <title>Genome sequence of soybean root-associated Caulobacter segnis RL271.</title>
        <authorList>
            <person name="Longley R."/>
            <person name="Bonito G."/>
            <person name="Trigodet F."/>
            <person name="Crosson S."/>
            <person name="Fiebig A."/>
        </authorList>
    </citation>
    <scope>NUCLEOTIDE SEQUENCE [LARGE SCALE GENOMIC DNA]</scope>
    <source>
        <strain evidence="2 3">RL271</strain>
    </source>
</reference>
<evidence type="ECO:0000313" key="2">
    <source>
        <dbReference type="EMBL" id="USQ94935.1"/>
    </source>
</evidence>
<keyword evidence="1" id="KW-0472">Membrane</keyword>
<accession>A0ABY4ZQJ4</accession>
<proteinExistence type="predicted"/>
<sequence>MIELPIISRACKAARNEQRKALAATCDTASIAFVGSAFLQPLVAGHANALLVVGALASFVALQGALHYILYRVED</sequence>